<dbReference type="PANTHER" id="PTHR43884:SF20">
    <property type="entry name" value="ACYL-COA DEHYDROGENASE FADE28"/>
    <property type="match status" value="1"/>
</dbReference>
<dbReference type="SUPFAM" id="SSF47203">
    <property type="entry name" value="Acyl-CoA dehydrogenase C-terminal domain-like"/>
    <property type="match status" value="1"/>
</dbReference>
<evidence type="ECO:0000259" key="7">
    <source>
        <dbReference type="Pfam" id="PF02770"/>
    </source>
</evidence>
<dbReference type="RefSeq" id="WP_054588822.1">
    <property type="nucleotide sequence ID" value="NZ_CP012700.1"/>
</dbReference>
<dbReference type="EMBL" id="CP012700">
    <property type="protein sequence ID" value="ALH81667.1"/>
    <property type="molecule type" value="Genomic_DNA"/>
</dbReference>
<dbReference type="Proteomes" id="UP000058074">
    <property type="component" value="Chromosome"/>
</dbReference>
<feature type="domain" description="Acyl-CoA dehydrogenase/oxidase C-terminal" evidence="6">
    <location>
        <begin position="206"/>
        <end position="324"/>
    </location>
</feature>
<gene>
    <name evidence="8" type="ORF">AN936_15290</name>
</gene>
<comment type="similarity">
    <text evidence="1 5">Belongs to the acyl-CoA dehydrogenase family.</text>
</comment>
<protein>
    <recommendedName>
        <fullName evidence="10">Acyl-CoA dehydrogenase</fullName>
    </recommendedName>
</protein>
<dbReference type="Pfam" id="PF02770">
    <property type="entry name" value="Acyl-CoA_dh_M"/>
    <property type="match status" value="1"/>
</dbReference>
<feature type="domain" description="Acyl-CoA oxidase/dehydrogenase middle" evidence="7">
    <location>
        <begin position="90"/>
        <end position="176"/>
    </location>
</feature>
<evidence type="ECO:0000256" key="4">
    <source>
        <dbReference type="ARBA" id="ARBA00023002"/>
    </source>
</evidence>
<keyword evidence="4 5" id="KW-0560">Oxidoreductase</keyword>
<dbReference type="AlphaFoldDB" id="A0A0N7GSU2"/>
<evidence type="ECO:0000259" key="6">
    <source>
        <dbReference type="Pfam" id="PF00441"/>
    </source>
</evidence>
<dbReference type="PANTHER" id="PTHR43884">
    <property type="entry name" value="ACYL-COA DEHYDROGENASE"/>
    <property type="match status" value="1"/>
</dbReference>
<keyword evidence="2 5" id="KW-0285">Flavoprotein</keyword>
<name>A0A0N7GSU2_SPHMC</name>
<dbReference type="CDD" id="cd00567">
    <property type="entry name" value="ACAD"/>
    <property type="match status" value="1"/>
</dbReference>
<dbReference type="PATRIC" id="fig|33050.5.peg.3171"/>
<evidence type="ECO:0000256" key="1">
    <source>
        <dbReference type="ARBA" id="ARBA00009347"/>
    </source>
</evidence>
<dbReference type="Gene3D" id="2.40.110.10">
    <property type="entry name" value="Butyryl-CoA Dehydrogenase, subunit A, domain 2"/>
    <property type="match status" value="1"/>
</dbReference>
<evidence type="ECO:0008006" key="10">
    <source>
        <dbReference type="Google" id="ProtNLM"/>
    </source>
</evidence>
<dbReference type="KEGG" id="smag:AN936_15290"/>
<evidence type="ECO:0000256" key="2">
    <source>
        <dbReference type="ARBA" id="ARBA00022630"/>
    </source>
</evidence>
<comment type="cofactor">
    <cofactor evidence="5">
        <name>FAD</name>
        <dbReference type="ChEBI" id="CHEBI:57692"/>
    </cofactor>
</comment>
<dbReference type="Pfam" id="PF00441">
    <property type="entry name" value="Acyl-CoA_dh_1"/>
    <property type="match status" value="1"/>
</dbReference>
<sequence length="338" mass="36486">MSAPLSETEQTMLRDAVRGYLSRDEAPRWPDFAERLGIGDALLDTRQGAIIAEEIGRTCAHLPFADAATAAWLLDRCNAPALPAAVIATLAWAEPAMRYDFAGIETHARRDGDGWRLDGTKAVVGWAAETDVLLVAARTGGDALSLFRIDPARTAGLRLSPYRTIDRHPAADLIFEGQALPAEALIGPEGGALDLLEEARDRALALLAAEAVGLLDSLLEQTIAYTGQRRQFGQPIAGFQALQHRMVDMYLECELVRSSAWLAVEALGEAAPDRARAVSSAMVNVARACRFVGQQAIQLHGGMGMTDELPVGHYVKRAMAIEVLWADSDWHLARIAGI</sequence>
<evidence type="ECO:0000256" key="3">
    <source>
        <dbReference type="ARBA" id="ARBA00022827"/>
    </source>
</evidence>
<dbReference type="InterPro" id="IPR006091">
    <property type="entry name" value="Acyl-CoA_Oxase/DH_mid-dom"/>
</dbReference>
<proteinExistence type="inferred from homology"/>
<dbReference type="Gene3D" id="1.20.140.10">
    <property type="entry name" value="Butyryl-CoA Dehydrogenase, subunit A, domain 3"/>
    <property type="match status" value="1"/>
</dbReference>
<dbReference type="InterPro" id="IPR046373">
    <property type="entry name" value="Acyl-CoA_Oxase/DH_mid-dom_sf"/>
</dbReference>
<evidence type="ECO:0000313" key="8">
    <source>
        <dbReference type="EMBL" id="ALH81667.1"/>
    </source>
</evidence>
<evidence type="ECO:0000256" key="5">
    <source>
        <dbReference type="RuleBase" id="RU362125"/>
    </source>
</evidence>
<evidence type="ECO:0000313" key="9">
    <source>
        <dbReference type="Proteomes" id="UP000058074"/>
    </source>
</evidence>
<dbReference type="InterPro" id="IPR009075">
    <property type="entry name" value="AcylCo_DH/oxidase_C"/>
</dbReference>
<organism evidence="8 9">
    <name type="scientific">Sphingopyxis macrogoltabida</name>
    <name type="common">Sphingomonas macrogoltabidus</name>
    <dbReference type="NCBI Taxonomy" id="33050"/>
    <lineage>
        <taxon>Bacteria</taxon>
        <taxon>Pseudomonadati</taxon>
        <taxon>Pseudomonadota</taxon>
        <taxon>Alphaproteobacteria</taxon>
        <taxon>Sphingomonadales</taxon>
        <taxon>Sphingomonadaceae</taxon>
        <taxon>Sphingopyxis</taxon>
    </lineage>
</organism>
<dbReference type="InterPro" id="IPR009100">
    <property type="entry name" value="AcylCoA_DH/oxidase_NM_dom_sf"/>
</dbReference>
<reference evidence="8 9" key="1">
    <citation type="journal article" date="2015" name="Genome Announc.">
        <title>Complete Genome Sequence of Polypropylene Glycol- and Polyethylene Glycol-Degrading Sphingopyxis macrogoltabida Strain EY-1.</title>
        <authorList>
            <person name="Ohtsubo Y."/>
            <person name="Nagata Y."/>
            <person name="Numata M."/>
            <person name="Tsuchikane K."/>
            <person name="Hosoyama A."/>
            <person name="Yamazoe A."/>
            <person name="Tsuda M."/>
            <person name="Fujita N."/>
            <person name="Kawai F."/>
        </authorList>
    </citation>
    <scope>NUCLEOTIDE SEQUENCE [LARGE SCALE GENOMIC DNA]</scope>
    <source>
        <strain evidence="8 9">EY-1</strain>
    </source>
</reference>
<dbReference type="GO" id="GO:0003995">
    <property type="term" value="F:acyl-CoA dehydrogenase activity"/>
    <property type="evidence" value="ECO:0007669"/>
    <property type="project" value="TreeGrafter"/>
</dbReference>
<dbReference type="InterPro" id="IPR036250">
    <property type="entry name" value="AcylCo_DH-like_C"/>
</dbReference>
<keyword evidence="3 5" id="KW-0274">FAD</keyword>
<dbReference type="OrthoDB" id="7328575at2"/>
<accession>A0A0N7GSU2</accession>
<dbReference type="SUPFAM" id="SSF56645">
    <property type="entry name" value="Acyl-CoA dehydrogenase NM domain-like"/>
    <property type="match status" value="1"/>
</dbReference>